<keyword evidence="2" id="KW-0285">Flavoprotein</keyword>
<dbReference type="GeneID" id="19984898"/>
<dbReference type="InterPro" id="IPR050493">
    <property type="entry name" value="FAD-dep_Monooxygenase_BioMet"/>
</dbReference>
<evidence type="ECO:0000256" key="5">
    <source>
        <dbReference type="ARBA" id="ARBA00023033"/>
    </source>
</evidence>
<gene>
    <name evidence="8" type="ORF">G647_06405</name>
</gene>
<dbReference type="Gene3D" id="3.50.50.60">
    <property type="entry name" value="FAD/NAD(P)-binding domain"/>
    <property type="match status" value="1"/>
</dbReference>
<evidence type="ECO:0000256" key="2">
    <source>
        <dbReference type="ARBA" id="ARBA00022630"/>
    </source>
</evidence>
<protein>
    <recommendedName>
        <fullName evidence="7">FAD-binding domain-containing protein</fullName>
    </recommendedName>
</protein>
<evidence type="ECO:0000313" key="8">
    <source>
        <dbReference type="EMBL" id="ETI22331.1"/>
    </source>
</evidence>
<dbReference type="HOGENOM" id="CLU_009665_19_3_1"/>
<dbReference type="FunFam" id="3.50.50.60:FF:000115">
    <property type="entry name" value="Salicylate hydroxylase, putative"/>
    <property type="match status" value="1"/>
</dbReference>
<sequence length="469" mass="51158">MGSSSEADREKQYAPAKVPLKVIIVGAGIGGLAAALSLGKRGHHVHLIEFAPEIAEVGAGIQCAPNMTRILDRLGAGVKVRSTGVALEAIHILRWQGGTLLGSVPISQEHGEQFVVHRADLQMSLLEKALALPNVKLQTNTRVDDVQFSPAAVKLNDGSWVHGDVVLAADGIKSMIRGKLLGDDKDVAVPTGDAVYRVVLTREMLSHYPELLPFIEEKKAIRWIGPGRHIIAYPVRNHEIYNMALAHPDRGRVDESWTTVTSKDNLLADYDGWDPNLVKMLDLVPEGDVLEWKLCMHMPLLRWVRGSCALLGDACHPMLPYVAQGAAQAVEDAASLGVVLSSISSKDEIPTALLAFEKAQKARAEHIQQSCLTTRAALHLPDGPEQEARDQKFRALSAGGDSDDKWGDPEFQKFIWSWDAEAKAEEAWKGEFLAHSADAHSRRSLLVLTGRRDEARGRNAKPAMIASTD</sequence>
<keyword evidence="3" id="KW-0274">FAD</keyword>
<evidence type="ECO:0000259" key="7">
    <source>
        <dbReference type="Pfam" id="PF01494"/>
    </source>
</evidence>
<evidence type="ECO:0000256" key="6">
    <source>
        <dbReference type="SAM" id="Phobius"/>
    </source>
</evidence>
<dbReference type="PANTHER" id="PTHR13789">
    <property type="entry name" value="MONOOXYGENASE"/>
    <property type="match status" value="1"/>
</dbReference>
<dbReference type="OrthoDB" id="16820at2759"/>
<accession>V9D6P4</accession>
<feature type="transmembrane region" description="Helical" evidence="6">
    <location>
        <begin position="20"/>
        <end position="38"/>
    </location>
</feature>
<dbReference type="InterPro" id="IPR002938">
    <property type="entry name" value="FAD-bd"/>
</dbReference>
<keyword evidence="6" id="KW-1133">Transmembrane helix</keyword>
<feature type="domain" description="FAD-binding" evidence="7">
    <location>
        <begin position="21"/>
        <end position="367"/>
    </location>
</feature>
<dbReference type="PRINTS" id="PR00420">
    <property type="entry name" value="RNGMNOXGNASE"/>
</dbReference>
<dbReference type="Proteomes" id="UP000030678">
    <property type="component" value="Unassembled WGS sequence"/>
</dbReference>
<dbReference type="AlphaFoldDB" id="V9D6P4"/>
<keyword evidence="5" id="KW-0503">Monooxygenase</keyword>
<dbReference type="GO" id="GO:0071949">
    <property type="term" value="F:FAD binding"/>
    <property type="evidence" value="ECO:0007669"/>
    <property type="project" value="InterPro"/>
</dbReference>
<reference evidence="8 9" key="1">
    <citation type="submission" date="2013-03" db="EMBL/GenBank/DDBJ databases">
        <title>The Genome Sequence of Cladophialophora carrionii CBS 160.54.</title>
        <authorList>
            <consortium name="The Broad Institute Genomics Platform"/>
            <person name="Cuomo C."/>
            <person name="de Hoog S."/>
            <person name="Gorbushina A."/>
            <person name="Walker B."/>
            <person name="Young S.K."/>
            <person name="Zeng Q."/>
            <person name="Gargeya S."/>
            <person name="Fitzgerald M."/>
            <person name="Haas B."/>
            <person name="Abouelleil A."/>
            <person name="Allen A.W."/>
            <person name="Alvarado L."/>
            <person name="Arachchi H.M."/>
            <person name="Berlin A.M."/>
            <person name="Chapman S.B."/>
            <person name="Gainer-Dewar J."/>
            <person name="Goldberg J."/>
            <person name="Griggs A."/>
            <person name="Gujja S."/>
            <person name="Hansen M."/>
            <person name="Howarth C."/>
            <person name="Imamovic A."/>
            <person name="Ireland A."/>
            <person name="Larimer J."/>
            <person name="McCowan C."/>
            <person name="Murphy C."/>
            <person name="Pearson M."/>
            <person name="Poon T.W."/>
            <person name="Priest M."/>
            <person name="Roberts A."/>
            <person name="Saif S."/>
            <person name="Shea T."/>
            <person name="Sisk P."/>
            <person name="Sykes S."/>
            <person name="Wortman J."/>
            <person name="Nusbaum C."/>
            <person name="Birren B."/>
        </authorList>
    </citation>
    <scope>NUCLEOTIDE SEQUENCE [LARGE SCALE GENOMIC DNA]</scope>
    <source>
        <strain evidence="8 9">CBS 160.54</strain>
    </source>
</reference>
<dbReference type="RefSeq" id="XP_008728948.1">
    <property type="nucleotide sequence ID" value="XM_008730726.1"/>
</dbReference>
<name>V9D6P4_9EURO</name>
<evidence type="ECO:0000256" key="4">
    <source>
        <dbReference type="ARBA" id="ARBA00023002"/>
    </source>
</evidence>
<keyword evidence="6" id="KW-0472">Membrane</keyword>
<dbReference type="SUPFAM" id="SSF54373">
    <property type="entry name" value="FAD-linked reductases, C-terminal domain"/>
    <property type="match status" value="1"/>
</dbReference>
<dbReference type="Pfam" id="PF01494">
    <property type="entry name" value="FAD_binding_3"/>
    <property type="match status" value="1"/>
</dbReference>
<dbReference type="VEuPathDB" id="FungiDB:G647_06405"/>
<dbReference type="InterPro" id="IPR036188">
    <property type="entry name" value="FAD/NAD-bd_sf"/>
</dbReference>
<keyword evidence="6" id="KW-0812">Transmembrane</keyword>
<comment type="similarity">
    <text evidence="1">Belongs to the paxM FAD-dependent monooxygenase family.</text>
</comment>
<evidence type="ECO:0000256" key="3">
    <source>
        <dbReference type="ARBA" id="ARBA00022827"/>
    </source>
</evidence>
<dbReference type="EMBL" id="KB822706">
    <property type="protein sequence ID" value="ETI22331.1"/>
    <property type="molecule type" value="Genomic_DNA"/>
</dbReference>
<dbReference type="PANTHER" id="PTHR13789:SF307">
    <property type="entry name" value="HYDROXYLASE, PUTATIVE (AFU_ORTHOLOGUE AFUA_2G04330)-RELATED"/>
    <property type="match status" value="1"/>
</dbReference>
<evidence type="ECO:0000313" key="9">
    <source>
        <dbReference type="Proteomes" id="UP000030678"/>
    </source>
</evidence>
<keyword evidence="4" id="KW-0560">Oxidoreductase</keyword>
<dbReference type="SUPFAM" id="SSF51905">
    <property type="entry name" value="FAD/NAD(P)-binding domain"/>
    <property type="match status" value="1"/>
</dbReference>
<organism evidence="8 9">
    <name type="scientific">Cladophialophora carrionii CBS 160.54</name>
    <dbReference type="NCBI Taxonomy" id="1279043"/>
    <lineage>
        <taxon>Eukaryota</taxon>
        <taxon>Fungi</taxon>
        <taxon>Dikarya</taxon>
        <taxon>Ascomycota</taxon>
        <taxon>Pezizomycotina</taxon>
        <taxon>Eurotiomycetes</taxon>
        <taxon>Chaetothyriomycetidae</taxon>
        <taxon>Chaetothyriales</taxon>
        <taxon>Herpotrichiellaceae</taxon>
        <taxon>Cladophialophora</taxon>
    </lineage>
</organism>
<evidence type="ECO:0000256" key="1">
    <source>
        <dbReference type="ARBA" id="ARBA00007992"/>
    </source>
</evidence>
<dbReference type="GO" id="GO:0004497">
    <property type="term" value="F:monooxygenase activity"/>
    <property type="evidence" value="ECO:0007669"/>
    <property type="project" value="UniProtKB-KW"/>
</dbReference>
<proteinExistence type="inferred from homology"/>